<proteinExistence type="predicted"/>
<keyword evidence="4" id="KW-1185">Reference proteome</keyword>
<dbReference type="OrthoDB" id="978236at2"/>
<feature type="domain" description="Outer membrane protein beta-barrel" evidence="2">
    <location>
        <begin position="51"/>
        <end position="234"/>
    </location>
</feature>
<sequence>MKKTFKKSSKITQKNLLLGLLFTLSFTATAQYRPVREKYREDRGLVRYRPTGVQMGFKVSPFISGHRIESAGEYSSFDNNGAGVRLSLGPIADFFFTDKYAFSTGLWYTVKRVNVRNSATFLSNLTPPGSATTSQFNLQYLQLPVTFKLLTNEVADRLRLFVQFGGVADLKLSEKPINRPLNALFLYNDSKDRSRSFGFGDVNLLLAGGGEYALSGSDALVFGLSYQRGLVNIYRDRDLSIKSNCFFLDLAYKF</sequence>
<evidence type="ECO:0000313" key="3">
    <source>
        <dbReference type="EMBL" id="PQA54063.1"/>
    </source>
</evidence>
<dbReference type="Pfam" id="PF13568">
    <property type="entry name" value="OMP_b-brl_2"/>
    <property type="match status" value="1"/>
</dbReference>
<dbReference type="RefSeq" id="WP_104715759.1">
    <property type="nucleotide sequence ID" value="NZ_PTRA01000007.1"/>
</dbReference>
<dbReference type="EMBL" id="PTRA01000007">
    <property type="protein sequence ID" value="PQA54063.1"/>
    <property type="molecule type" value="Genomic_DNA"/>
</dbReference>
<accession>A0A2S7IG41</accession>
<keyword evidence="1" id="KW-0732">Signal</keyword>
<protein>
    <recommendedName>
        <fullName evidence="2">Outer membrane protein beta-barrel domain-containing protein</fullName>
    </recommendedName>
</protein>
<organism evidence="3 4">
    <name type="scientific">Siphonobacter curvatus</name>
    <dbReference type="NCBI Taxonomy" id="2094562"/>
    <lineage>
        <taxon>Bacteria</taxon>
        <taxon>Pseudomonadati</taxon>
        <taxon>Bacteroidota</taxon>
        <taxon>Cytophagia</taxon>
        <taxon>Cytophagales</taxon>
        <taxon>Cytophagaceae</taxon>
        <taxon>Siphonobacter</taxon>
    </lineage>
</organism>
<dbReference type="Proteomes" id="UP000239590">
    <property type="component" value="Unassembled WGS sequence"/>
</dbReference>
<dbReference type="AlphaFoldDB" id="A0A2S7IG41"/>
<evidence type="ECO:0000256" key="1">
    <source>
        <dbReference type="SAM" id="SignalP"/>
    </source>
</evidence>
<dbReference type="InterPro" id="IPR025665">
    <property type="entry name" value="Beta-barrel_OMP_2"/>
</dbReference>
<comment type="caution">
    <text evidence="3">The sequence shown here is derived from an EMBL/GenBank/DDBJ whole genome shotgun (WGS) entry which is preliminary data.</text>
</comment>
<evidence type="ECO:0000313" key="4">
    <source>
        <dbReference type="Proteomes" id="UP000239590"/>
    </source>
</evidence>
<evidence type="ECO:0000259" key="2">
    <source>
        <dbReference type="Pfam" id="PF13568"/>
    </source>
</evidence>
<feature type="signal peptide" evidence="1">
    <location>
        <begin position="1"/>
        <end position="30"/>
    </location>
</feature>
<name>A0A2S7IG41_9BACT</name>
<feature type="chain" id="PRO_5015677783" description="Outer membrane protein beta-barrel domain-containing protein" evidence="1">
    <location>
        <begin position="31"/>
        <end position="254"/>
    </location>
</feature>
<reference evidence="4" key="1">
    <citation type="submission" date="2018-02" db="EMBL/GenBank/DDBJ databases">
        <title>Genome sequencing of Solimonas sp. HR-BB.</title>
        <authorList>
            <person name="Lee Y."/>
            <person name="Jeon C.O."/>
        </authorList>
    </citation>
    <scope>NUCLEOTIDE SEQUENCE [LARGE SCALE GENOMIC DNA]</scope>
    <source>
        <strain evidence="4">HR-U</strain>
    </source>
</reference>
<gene>
    <name evidence="3" type="ORF">C5O19_23125</name>
</gene>